<dbReference type="InterPro" id="IPR005349">
    <property type="entry name" value="TMEM14"/>
</dbReference>
<dbReference type="EMBL" id="CP136891">
    <property type="protein sequence ID" value="WOK97917.1"/>
    <property type="molecule type" value="Genomic_DNA"/>
</dbReference>
<keyword evidence="7" id="KW-1185">Reference proteome</keyword>
<dbReference type="PANTHER" id="PTHR12668">
    <property type="entry name" value="TRANSMEMBRANE PROTEIN 14, 15"/>
    <property type="match status" value="1"/>
</dbReference>
<evidence type="ECO:0000256" key="1">
    <source>
        <dbReference type="ARBA" id="ARBA00004370"/>
    </source>
</evidence>
<accession>A0AAQ3JXE7</accession>
<comment type="subcellular location">
    <subcellularLocation>
        <location evidence="1">Membrane</location>
    </subcellularLocation>
</comment>
<evidence type="ECO:0000256" key="5">
    <source>
        <dbReference type="ARBA" id="ARBA00023136"/>
    </source>
</evidence>
<evidence type="ECO:0000313" key="6">
    <source>
        <dbReference type="EMBL" id="WOK97917.1"/>
    </source>
</evidence>
<sequence length="88" mass="9507">MIPYGLLVLVSGIIGYARRGSTASLARGASSGVVLLLTGFLGLKAFEKRRNSYVALVLETLPFVAAKLHQQKSHELNQPMLVQNLLTV</sequence>
<keyword evidence="4" id="KW-1133">Transmembrane helix</keyword>
<dbReference type="GO" id="GO:0015245">
    <property type="term" value="F:fatty acid transmembrane transporter activity"/>
    <property type="evidence" value="ECO:0007669"/>
    <property type="project" value="TreeGrafter"/>
</dbReference>
<evidence type="ECO:0000256" key="3">
    <source>
        <dbReference type="ARBA" id="ARBA00022692"/>
    </source>
</evidence>
<dbReference type="PANTHER" id="PTHR12668:SF5">
    <property type="entry name" value="PROTEIN FATTY ACID EXPORT 5-RELATED"/>
    <property type="match status" value="1"/>
</dbReference>
<organism evidence="6 7">
    <name type="scientific">Canna indica</name>
    <name type="common">Indian-shot</name>
    <dbReference type="NCBI Taxonomy" id="4628"/>
    <lineage>
        <taxon>Eukaryota</taxon>
        <taxon>Viridiplantae</taxon>
        <taxon>Streptophyta</taxon>
        <taxon>Embryophyta</taxon>
        <taxon>Tracheophyta</taxon>
        <taxon>Spermatophyta</taxon>
        <taxon>Magnoliopsida</taxon>
        <taxon>Liliopsida</taxon>
        <taxon>Zingiberales</taxon>
        <taxon>Cannaceae</taxon>
        <taxon>Canna</taxon>
    </lineage>
</organism>
<dbReference type="InterPro" id="IPR044890">
    <property type="entry name" value="TMEM14_sf"/>
</dbReference>
<dbReference type="AlphaFoldDB" id="A0AAQ3JXE7"/>
<keyword evidence="5" id="KW-0472">Membrane</keyword>
<proteinExistence type="inferred from homology"/>
<dbReference type="Proteomes" id="UP001327560">
    <property type="component" value="Chromosome 2"/>
</dbReference>
<dbReference type="Gene3D" id="1.10.10.1740">
    <property type="entry name" value="Transmembrane protein 14-like"/>
    <property type="match status" value="1"/>
</dbReference>
<dbReference type="GO" id="GO:0009706">
    <property type="term" value="C:chloroplast inner membrane"/>
    <property type="evidence" value="ECO:0007669"/>
    <property type="project" value="TreeGrafter"/>
</dbReference>
<reference evidence="6 7" key="1">
    <citation type="submission" date="2023-10" db="EMBL/GenBank/DDBJ databases">
        <title>Chromosome-scale genome assembly provides insights into flower coloration mechanisms of Canna indica.</title>
        <authorList>
            <person name="Li C."/>
        </authorList>
    </citation>
    <scope>NUCLEOTIDE SEQUENCE [LARGE SCALE GENOMIC DNA]</scope>
    <source>
        <tissue evidence="6">Flower</tissue>
    </source>
</reference>
<evidence type="ECO:0000256" key="2">
    <source>
        <dbReference type="ARBA" id="ARBA00007590"/>
    </source>
</evidence>
<dbReference type="Pfam" id="PF03647">
    <property type="entry name" value="Tmemb_14"/>
    <property type="match status" value="1"/>
</dbReference>
<keyword evidence="3" id="KW-0812">Transmembrane</keyword>
<protein>
    <submittedName>
        <fullName evidence="6">Protein FATTY ACID EXPORT 5</fullName>
    </submittedName>
</protein>
<comment type="similarity">
    <text evidence="2">Belongs to the TMEM14 family.</text>
</comment>
<evidence type="ECO:0000256" key="4">
    <source>
        <dbReference type="ARBA" id="ARBA00022989"/>
    </source>
</evidence>
<gene>
    <name evidence="6" type="ORF">Cni_G06625</name>
</gene>
<evidence type="ECO:0000313" key="7">
    <source>
        <dbReference type="Proteomes" id="UP001327560"/>
    </source>
</evidence>
<name>A0AAQ3JXE7_9LILI</name>